<evidence type="ECO:0000259" key="3">
    <source>
        <dbReference type="Pfam" id="PF01145"/>
    </source>
</evidence>
<feature type="signal peptide" evidence="2">
    <location>
        <begin position="1"/>
        <end position="17"/>
    </location>
</feature>
<evidence type="ECO:0000313" key="4">
    <source>
        <dbReference type="EMBL" id="QMT41122.1"/>
    </source>
</evidence>
<feature type="chain" id="PRO_5027989713" evidence="2">
    <location>
        <begin position="18"/>
        <end position="261"/>
    </location>
</feature>
<evidence type="ECO:0000313" key="5">
    <source>
        <dbReference type="Proteomes" id="UP000514752"/>
    </source>
</evidence>
<feature type="domain" description="Band 7" evidence="3">
    <location>
        <begin position="21"/>
        <end position="211"/>
    </location>
</feature>
<evidence type="ECO:0000256" key="2">
    <source>
        <dbReference type="SAM" id="SignalP"/>
    </source>
</evidence>
<gene>
    <name evidence="4" type="ORF">H3L94_03550</name>
</gene>
<reference evidence="4 5" key="1">
    <citation type="submission" date="2020-07" db="EMBL/GenBank/DDBJ databases">
        <title>Genomic diversity of species in the Neisseriaceae family.</title>
        <authorList>
            <person name="Vincent A.T."/>
            <person name="Bernet E."/>
            <person name="Veyrier F.J."/>
        </authorList>
    </citation>
    <scope>NUCLEOTIDE SEQUENCE [LARGE SCALE GENOMIC DNA]</scope>
    <source>
        <strain evidence="4 5">DSM 22244</strain>
    </source>
</reference>
<proteinExistence type="predicted"/>
<dbReference type="Pfam" id="PF01145">
    <property type="entry name" value="Band_7"/>
    <property type="match status" value="1"/>
</dbReference>
<dbReference type="RefSeq" id="WP_182122683.1">
    <property type="nucleotide sequence ID" value="NZ_CP059567.1"/>
</dbReference>
<protein>
    <submittedName>
        <fullName evidence="4">SPFH domain-containing protein</fullName>
    </submittedName>
</protein>
<feature type="coiled-coil region" evidence="1">
    <location>
        <begin position="192"/>
        <end position="223"/>
    </location>
</feature>
<organism evidence="4 5">
    <name type="scientific">Neisseria shayeganii</name>
    <dbReference type="NCBI Taxonomy" id="607712"/>
    <lineage>
        <taxon>Bacteria</taxon>
        <taxon>Pseudomonadati</taxon>
        <taxon>Pseudomonadota</taxon>
        <taxon>Betaproteobacteria</taxon>
        <taxon>Neisseriales</taxon>
        <taxon>Neisseriaceae</taxon>
        <taxon>Neisseria</taxon>
    </lineage>
</organism>
<keyword evidence="1" id="KW-0175">Coiled coil</keyword>
<name>A0A7D7RNL9_9NEIS</name>
<evidence type="ECO:0000256" key="1">
    <source>
        <dbReference type="SAM" id="Coils"/>
    </source>
</evidence>
<dbReference type="InterPro" id="IPR001107">
    <property type="entry name" value="Band_7"/>
</dbReference>
<dbReference type="PROSITE" id="PS51257">
    <property type="entry name" value="PROKAR_LIPOPROTEIN"/>
    <property type="match status" value="1"/>
</dbReference>
<keyword evidence="2" id="KW-0732">Signal</keyword>
<dbReference type="EMBL" id="CP059567">
    <property type="protein sequence ID" value="QMT41122.1"/>
    <property type="molecule type" value="Genomic_DNA"/>
</dbReference>
<dbReference type="KEGG" id="nsg:H3L94_03550"/>
<dbReference type="AlphaFoldDB" id="A0A7D7RNL9"/>
<dbReference type="Proteomes" id="UP000514752">
    <property type="component" value="Chromosome"/>
</dbReference>
<sequence length="261" mass="29506">MKIKTLLLALIAAASLAACSRVEPNQAGVLMENYGRNGKADFTIVTGRVWTIAPGTELYQVPLWEQRGKFDEATSLKAADNTEFSATPVYSFRVVKERAVDVVFDNKQLGTGDSFIGSLQDNILEPKIYDLMKEESRKFTTDELMAKGGSLNFEQKVQAIVKEEFAKRGLELMTFSSQLEFSRAVTERIDKRNEVNTNLSVLDQQIEEQRKRLELARLQAETNKVISEGITPQLLQQQFIEKWDGKTPLYGNMPVTIFKQQ</sequence>
<accession>A0A7D7RNL9</accession>